<protein>
    <recommendedName>
        <fullName evidence="3">MULE transposase domain-containing protein</fullName>
    </recommendedName>
</protein>
<dbReference type="PANTHER" id="PTHR20956">
    <property type="entry name" value="HEH2P"/>
    <property type="match status" value="1"/>
</dbReference>
<keyword evidence="2" id="KW-1185">Reference proteome</keyword>
<evidence type="ECO:0008006" key="3">
    <source>
        <dbReference type="Google" id="ProtNLM"/>
    </source>
</evidence>
<dbReference type="EnsemblMetazoa" id="G12611.1">
    <property type="protein sequence ID" value="G12611.1:cds"/>
    <property type="gene ID" value="G12611"/>
</dbReference>
<evidence type="ECO:0000313" key="1">
    <source>
        <dbReference type="EnsemblMetazoa" id="G12611.1:cds"/>
    </source>
</evidence>
<dbReference type="PANTHER" id="PTHR20956:SF12">
    <property type="entry name" value="FLYWCH-TYPE DOMAIN-CONTAINING PROTEIN"/>
    <property type="match status" value="1"/>
</dbReference>
<proteinExistence type="predicted"/>
<reference evidence="1" key="1">
    <citation type="submission" date="2022-08" db="UniProtKB">
        <authorList>
            <consortium name="EnsemblMetazoa"/>
        </authorList>
    </citation>
    <scope>IDENTIFICATION</scope>
    <source>
        <strain evidence="1">05x7-T-G4-1.051#20</strain>
    </source>
</reference>
<dbReference type="Proteomes" id="UP000005408">
    <property type="component" value="Unassembled WGS sequence"/>
</dbReference>
<organism evidence="1 2">
    <name type="scientific">Magallana gigas</name>
    <name type="common">Pacific oyster</name>
    <name type="synonym">Crassostrea gigas</name>
    <dbReference type="NCBI Taxonomy" id="29159"/>
    <lineage>
        <taxon>Eukaryota</taxon>
        <taxon>Metazoa</taxon>
        <taxon>Spiralia</taxon>
        <taxon>Lophotrochozoa</taxon>
        <taxon>Mollusca</taxon>
        <taxon>Bivalvia</taxon>
        <taxon>Autobranchia</taxon>
        <taxon>Pteriomorphia</taxon>
        <taxon>Ostreida</taxon>
        <taxon>Ostreoidea</taxon>
        <taxon>Ostreidae</taxon>
        <taxon>Magallana</taxon>
    </lineage>
</organism>
<evidence type="ECO:0000313" key="2">
    <source>
        <dbReference type="Proteomes" id="UP000005408"/>
    </source>
</evidence>
<name>A0A8W8I6C6_MAGGI</name>
<accession>A0A8W8I6C6</accession>
<dbReference type="AlphaFoldDB" id="A0A8W8I6C6"/>
<sequence>MPDIDHIHPPEAGLLKRTVIAAKVRVEAIQHPYRASGDMVEDAFSITNENDFNLPNQQYPQRAANRIRQKLRPAEPKDLTFEIDQRFLRDFIQGDVRVENERHIPLATPLQKELRKSAKNLYLDGTFMIIRRPFEQLFSIHGFIQKDDCMKQFPLLFVLMSRRRKRDYVAVFQKICSLLPDLAVEGFVMDFERGWHRRMIGKAGKAKLQFYVLVPLLLKEASQLSIIMWLVDEQQLTRYQRLTYRRIHWTLHERWAEWNCRGCNKTYPSRRQMECCHQVALGAIIRCIICNFDLPRSRKYLMTQYFEQCHPGAKVYYTIQPRKERQGSSSPFLLYQPRKYP</sequence>